<dbReference type="Gene3D" id="1.10.10.10">
    <property type="entry name" value="Winged helix-like DNA-binding domain superfamily/Winged helix DNA-binding domain"/>
    <property type="match status" value="1"/>
</dbReference>
<keyword evidence="2" id="KW-1185">Reference proteome</keyword>
<reference evidence="1 2" key="1">
    <citation type="submission" date="2018-06" db="EMBL/GenBank/DDBJ databases">
        <title>Genomic insight into two independent archaeal endosymbiosis events.</title>
        <authorList>
            <person name="Lind A.E."/>
            <person name="Lewis W.H."/>
            <person name="Spang A."/>
            <person name="Guy L."/>
            <person name="Embley M.T."/>
            <person name="Ettema T.J.G."/>
        </authorList>
    </citation>
    <scope>NUCLEOTIDE SEQUENCE [LARGE SCALE GENOMIC DNA]</scope>
    <source>
        <strain evidence="1">NOE</strain>
    </source>
</reference>
<protein>
    <submittedName>
        <fullName evidence="1">Transcriptional regulator SlyA</fullName>
    </submittedName>
</protein>
<dbReference type="Proteomes" id="UP000253099">
    <property type="component" value="Unassembled WGS sequence"/>
</dbReference>
<comment type="caution">
    <text evidence="1">The sequence shown here is derived from an EMBL/GenBank/DDBJ whole genome shotgun (WGS) entry which is preliminary data.</text>
</comment>
<evidence type="ECO:0000313" key="2">
    <source>
        <dbReference type="Proteomes" id="UP000253099"/>
    </source>
</evidence>
<accession>A0A366MAE1</accession>
<dbReference type="AlphaFoldDB" id="A0A366MAE1"/>
<sequence length="106" mass="12270">MIYKSYKHYLIHQLAELDVTPGQVPFILASMDSKSTYQTDLTEKLVLSRVVTVKTLRKVDEKDIIERNIAGDNRRKNEVHLTTKREDIASKIKKIIKNGKISFIKI</sequence>
<proteinExistence type="predicted"/>
<gene>
    <name evidence="1" type="primary">slyA_2</name>
    <name evidence="1" type="ORF">ALNOE001_12710</name>
</gene>
<dbReference type="InterPro" id="IPR036388">
    <property type="entry name" value="WH-like_DNA-bd_sf"/>
</dbReference>
<dbReference type="InterPro" id="IPR036390">
    <property type="entry name" value="WH_DNA-bd_sf"/>
</dbReference>
<dbReference type="EMBL" id="NIZT01000030">
    <property type="protein sequence ID" value="RBQ22997.1"/>
    <property type="molecule type" value="Genomic_DNA"/>
</dbReference>
<name>A0A366MAE1_9EURY</name>
<organism evidence="1 2">
    <name type="scientific">Candidatus Methanobinarius endosymbioticus</name>
    <dbReference type="NCBI Taxonomy" id="2006182"/>
    <lineage>
        <taxon>Archaea</taxon>
        <taxon>Methanobacteriati</taxon>
        <taxon>Methanobacteriota</taxon>
        <taxon>Methanomada group</taxon>
        <taxon>Methanobacteria</taxon>
        <taxon>Methanobacteriales</taxon>
        <taxon>Methanobacteriaceae</taxon>
        <taxon>Candidatus Methanobinarius</taxon>
    </lineage>
</organism>
<dbReference type="SUPFAM" id="SSF46785">
    <property type="entry name" value="Winged helix' DNA-binding domain"/>
    <property type="match status" value="1"/>
</dbReference>
<evidence type="ECO:0000313" key="1">
    <source>
        <dbReference type="EMBL" id="RBQ22997.1"/>
    </source>
</evidence>